<evidence type="ECO:0000313" key="1">
    <source>
        <dbReference type="EMBL" id="MFD1431375.1"/>
    </source>
</evidence>
<organism evidence="1 2">
    <name type="scientific">Lacticaseibacillus yichunensis</name>
    <dbReference type="NCBI Taxonomy" id="2486015"/>
    <lineage>
        <taxon>Bacteria</taxon>
        <taxon>Bacillati</taxon>
        <taxon>Bacillota</taxon>
        <taxon>Bacilli</taxon>
        <taxon>Lactobacillales</taxon>
        <taxon>Lactobacillaceae</taxon>
        <taxon>Lacticaseibacillus</taxon>
    </lineage>
</organism>
<proteinExistence type="predicted"/>
<comment type="caution">
    <text evidence="1">The sequence shown here is derived from an EMBL/GenBank/DDBJ whole genome shotgun (WGS) entry which is preliminary data.</text>
</comment>
<accession>A0ABW4CP44</accession>
<name>A0ABW4CP44_9LACO</name>
<gene>
    <name evidence="1" type="ORF">ACFQ47_01455</name>
</gene>
<dbReference type="EMBL" id="JBHTOG010000004">
    <property type="protein sequence ID" value="MFD1431375.1"/>
    <property type="molecule type" value="Genomic_DNA"/>
</dbReference>
<dbReference type="CDD" id="cd08054">
    <property type="entry name" value="gp6"/>
    <property type="match status" value="1"/>
</dbReference>
<keyword evidence="2" id="KW-1185">Reference proteome</keyword>
<dbReference type="RefSeq" id="WP_125697236.1">
    <property type="nucleotide sequence ID" value="NZ_JBHTOG010000004.1"/>
</dbReference>
<sequence>MAEQLNTDPLTEDQFAVLKMYCKVDNTVEDDLLMQLVHDAGSEIATAIRFGSTPEDFLTPTATRDRFFAAMMRQVKEEYDYRGEGAEVMRYPLLTPVAGIVNQLRTETGDADAND</sequence>
<evidence type="ECO:0000313" key="2">
    <source>
        <dbReference type="Proteomes" id="UP001597192"/>
    </source>
</evidence>
<dbReference type="Proteomes" id="UP001597192">
    <property type="component" value="Unassembled WGS sequence"/>
</dbReference>
<dbReference type="InterPro" id="IPR006450">
    <property type="entry name" value="Phage_HK97_gp6-like"/>
</dbReference>
<reference evidence="2" key="1">
    <citation type="journal article" date="2019" name="Int. J. Syst. Evol. Microbiol.">
        <title>The Global Catalogue of Microorganisms (GCM) 10K type strain sequencing project: providing services to taxonomists for standard genome sequencing and annotation.</title>
        <authorList>
            <consortium name="The Broad Institute Genomics Platform"/>
            <consortium name="The Broad Institute Genome Sequencing Center for Infectious Disease"/>
            <person name="Wu L."/>
            <person name="Ma J."/>
        </authorList>
    </citation>
    <scope>NUCLEOTIDE SEQUENCE [LARGE SCALE GENOMIC DNA]</scope>
    <source>
        <strain evidence="2">CCM 8947</strain>
    </source>
</reference>
<protein>
    <submittedName>
        <fullName evidence="1">Head-tail connector protein</fullName>
    </submittedName>
</protein>
<dbReference type="NCBIfam" id="TIGR01560">
    <property type="entry name" value="put_DNA_pack"/>
    <property type="match status" value="1"/>
</dbReference>